<comment type="caution">
    <text evidence="1">The sequence shown here is derived from an EMBL/GenBank/DDBJ whole genome shotgun (WGS) entry which is preliminary data.</text>
</comment>
<proteinExistence type="predicted"/>
<dbReference type="EMBL" id="BARW01037528">
    <property type="protein sequence ID" value="GAJ24860.1"/>
    <property type="molecule type" value="Genomic_DNA"/>
</dbReference>
<organism evidence="1">
    <name type="scientific">marine sediment metagenome</name>
    <dbReference type="NCBI Taxonomy" id="412755"/>
    <lineage>
        <taxon>unclassified sequences</taxon>
        <taxon>metagenomes</taxon>
        <taxon>ecological metagenomes</taxon>
    </lineage>
</organism>
<sequence length="50" mass="5329">MIAEYGIPQNPYNPHAWITGKPEIGEGTWIGAFTLIDGKGGLKIGKGCDI</sequence>
<feature type="non-terminal residue" evidence="1">
    <location>
        <position position="50"/>
    </location>
</feature>
<protein>
    <submittedName>
        <fullName evidence="1">Uncharacterized protein</fullName>
    </submittedName>
</protein>
<dbReference type="SUPFAM" id="SSF51161">
    <property type="entry name" value="Trimeric LpxA-like enzymes"/>
    <property type="match status" value="1"/>
</dbReference>
<dbReference type="Gene3D" id="2.160.10.10">
    <property type="entry name" value="Hexapeptide repeat proteins"/>
    <property type="match status" value="1"/>
</dbReference>
<gene>
    <name evidence="1" type="ORF">S12H4_57916</name>
</gene>
<dbReference type="InterPro" id="IPR011004">
    <property type="entry name" value="Trimer_LpxA-like_sf"/>
</dbReference>
<reference evidence="1" key="1">
    <citation type="journal article" date="2014" name="Front. Microbiol.">
        <title>High frequency of phylogenetically diverse reductive dehalogenase-homologous genes in deep subseafloor sedimentary metagenomes.</title>
        <authorList>
            <person name="Kawai M."/>
            <person name="Futagami T."/>
            <person name="Toyoda A."/>
            <person name="Takaki Y."/>
            <person name="Nishi S."/>
            <person name="Hori S."/>
            <person name="Arai W."/>
            <person name="Tsubouchi T."/>
            <person name="Morono Y."/>
            <person name="Uchiyama I."/>
            <person name="Ito T."/>
            <person name="Fujiyama A."/>
            <person name="Inagaki F."/>
            <person name="Takami H."/>
        </authorList>
    </citation>
    <scope>NUCLEOTIDE SEQUENCE</scope>
    <source>
        <strain evidence="1">Expedition CK06-06</strain>
    </source>
</reference>
<evidence type="ECO:0000313" key="1">
    <source>
        <dbReference type="EMBL" id="GAJ24860.1"/>
    </source>
</evidence>
<dbReference type="AlphaFoldDB" id="X1W354"/>
<name>X1W354_9ZZZZ</name>
<accession>X1W354</accession>